<evidence type="ECO:0000313" key="1">
    <source>
        <dbReference type="EMBL" id="KAI7728239.1"/>
    </source>
</evidence>
<comment type="caution">
    <text evidence="1">The sequence shown here is derived from an EMBL/GenBank/DDBJ whole genome shotgun (WGS) entry which is preliminary data.</text>
</comment>
<dbReference type="Proteomes" id="UP001206925">
    <property type="component" value="Unassembled WGS sequence"/>
</dbReference>
<dbReference type="AlphaFoldDB" id="A0AAD5BU34"/>
<keyword evidence="2" id="KW-1185">Reference proteome</keyword>
<name>A0AAD5BU34_AMBAR</name>
<organism evidence="1 2">
    <name type="scientific">Ambrosia artemisiifolia</name>
    <name type="common">Common ragweed</name>
    <dbReference type="NCBI Taxonomy" id="4212"/>
    <lineage>
        <taxon>Eukaryota</taxon>
        <taxon>Viridiplantae</taxon>
        <taxon>Streptophyta</taxon>
        <taxon>Embryophyta</taxon>
        <taxon>Tracheophyta</taxon>
        <taxon>Spermatophyta</taxon>
        <taxon>Magnoliopsida</taxon>
        <taxon>eudicotyledons</taxon>
        <taxon>Gunneridae</taxon>
        <taxon>Pentapetalae</taxon>
        <taxon>asterids</taxon>
        <taxon>campanulids</taxon>
        <taxon>Asterales</taxon>
        <taxon>Asteraceae</taxon>
        <taxon>Asteroideae</taxon>
        <taxon>Heliantheae alliance</taxon>
        <taxon>Heliantheae</taxon>
        <taxon>Ambrosia</taxon>
    </lineage>
</organism>
<protein>
    <submittedName>
        <fullName evidence="1">Uncharacterized protein</fullName>
    </submittedName>
</protein>
<feature type="non-terminal residue" evidence="1">
    <location>
        <position position="73"/>
    </location>
</feature>
<dbReference type="EMBL" id="JAMZMK010011250">
    <property type="protein sequence ID" value="KAI7728239.1"/>
    <property type="molecule type" value="Genomic_DNA"/>
</dbReference>
<gene>
    <name evidence="1" type="ORF">M8C21_012284</name>
</gene>
<evidence type="ECO:0000313" key="2">
    <source>
        <dbReference type="Proteomes" id="UP001206925"/>
    </source>
</evidence>
<proteinExistence type="predicted"/>
<reference evidence="1" key="1">
    <citation type="submission" date="2022-06" db="EMBL/GenBank/DDBJ databases">
        <title>Uncovering the hologenomic basis of an extraordinary plant invasion.</title>
        <authorList>
            <person name="Bieker V.C."/>
            <person name="Martin M.D."/>
            <person name="Gilbert T."/>
            <person name="Hodgins K."/>
            <person name="Battlay P."/>
            <person name="Petersen B."/>
            <person name="Wilson J."/>
        </authorList>
    </citation>
    <scope>NUCLEOTIDE SEQUENCE</scope>
    <source>
        <strain evidence="1">AA19_3_7</strain>
        <tissue evidence="1">Leaf</tissue>
    </source>
</reference>
<accession>A0AAD5BU34</accession>
<sequence>ESKDVLRVLVCDCIRREIGLVDLVFSAIVFVLPKLSKGLPTYSNNANNADCIHEKWLWAHRALKHAIHVAVGW</sequence>